<evidence type="ECO:0000256" key="1">
    <source>
        <dbReference type="SAM" id="MobiDB-lite"/>
    </source>
</evidence>
<protein>
    <submittedName>
        <fullName evidence="2">Uncharacterized protein</fullName>
    </submittedName>
</protein>
<comment type="caution">
    <text evidence="2">The sequence shown here is derived from an EMBL/GenBank/DDBJ whole genome shotgun (WGS) entry which is preliminary data.</text>
</comment>
<name>A0A2T5M7X7_9EURO</name>
<dbReference type="VEuPathDB" id="FungiDB:P175DRAFT_0528131"/>
<proteinExistence type="predicted"/>
<dbReference type="Proteomes" id="UP000244073">
    <property type="component" value="Unassembled WGS sequence"/>
</dbReference>
<dbReference type="GeneID" id="63816466"/>
<evidence type="ECO:0000313" key="3">
    <source>
        <dbReference type="Proteomes" id="UP000244073"/>
    </source>
</evidence>
<evidence type="ECO:0000313" key="2">
    <source>
        <dbReference type="EMBL" id="PTU24634.1"/>
    </source>
</evidence>
<feature type="compositionally biased region" description="Polar residues" evidence="1">
    <location>
        <begin position="162"/>
        <end position="179"/>
    </location>
</feature>
<gene>
    <name evidence="2" type="ORF">P175DRAFT_0528131</name>
</gene>
<reference evidence="2 3" key="1">
    <citation type="journal article" date="2018" name="Proc. Natl. Acad. Sci. U.S.A.">
        <title>Linking secondary metabolites to gene clusters through genome sequencing of six diverse Aspergillus species.</title>
        <authorList>
            <person name="Kaerboelling I."/>
            <person name="Vesth T.C."/>
            <person name="Frisvad J.C."/>
            <person name="Nybo J.L."/>
            <person name="Theobald S."/>
            <person name="Kuo A."/>
            <person name="Bowyer P."/>
            <person name="Matsuda Y."/>
            <person name="Mondo S."/>
            <person name="Lyhne E.K."/>
            <person name="Kogle M.E."/>
            <person name="Clum A."/>
            <person name="Lipzen A."/>
            <person name="Salamov A."/>
            <person name="Ngan C.Y."/>
            <person name="Daum C."/>
            <person name="Chiniquy J."/>
            <person name="Barry K."/>
            <person name="LaButti K."/>
            <person name="Haridas S."/>
            <person name="Simmons B.A."/>
            <person name="Magnuson J.K."/>
            <person name="Mortensen U.H."/>
            <person name="Larsen T.O."/>
            <person name="Grigoriev I.V."/>
            <person name="Baker S.E."/>
            <person name="Andersen M.R."/>
        </authorList>
    </citation>
    <scope>NUCLEOTIDE SEQUENCE [LARGE SCALE GENOMIC DNA]</scope>
    <source>
        <strain evidence="2 3">IBT 24754</strain>
    </source>
</reference>
<feature type="compositionally biased region" description="Low complexity" evidence="1">
    <location>
        <begin position="180"/>
        <end position="192"/>
    </location>
</feature>
<organism evidence="2 3">
    <name type="scientific">Aspergillus ochraceoroseus IBT 24754</name>
    <dbReference type="NCBI Taxonomy" id="1392256"/>
    <lineage>
        <taxon>Eukaryota</taxon>
        <taxon>Fungi</taxon>
        <taxon>Dikarya</taxon>
        <taxon>Ascomycota</taxon>
        <taxon>Pezizomycotina</taxon>
        <taxon>Eurotiomycetes</taxon>
        <taxon>Eurotiomycetidae</taxon>
        <taxon>Eurotiales</taxon>
        <taxon>Aspergillaceae</taxon>
        <taxon>Aspergillus</taxon>
        <taxon>Aspergillus subgen. Nidulantes</taxon>
    </lineage>
</organism>
<dbReference type="AlphaFoldDB" id="A0A2T5M7X7"/>
<feature type="region of interest" description="Disordered" evidence="1">
    <location>
        <begin position="162"/>
        <end position="192"/>
    </location>
</feature>
<dbReference type="EMBL" id="MSFN02000001">
    <property type="protein sequence ID" value="PTU24634.1"/>
    <property type="molecule type" value="Genomic_DNA"/>
</dbReference>
<sequence>MEIVNSVTLAIKKKRFSKDGFLPRSASEIFKKGWHGVLAFLDIKKRAVSRELKTCIHQLRGDCLKCGGRQSLSIPSQSIASLIAMGAVVSIGGLAQTVAWSSVPDDGDDVGVYHGSVAFDGRTGPVTVSLLRDNKIVHILPPFGPTPTSSTITITPPPYPWSQTSKDTNLNTRSTSWSSGPPKETTTKGGKGAATVEVVIAVVTPTRRNAALGRRKSARRSALPGPGAVVIGIARRRLGAR</sequence>
<accession>A0A2T5M7X7</accession>
<dbReference type="RefSeq" id="XP_040756026.1">
    <property type="nucleotide sequence ID" value="XM_040899584.1"/>
</dbReference>